<reference evidence="7" key="1">
    <citation type="journal article" date="2019" name="Int. J. Syst. Evol. Microbiol.">
        <title>The Global Catalogue of Microorganisms (GCM) 10K type strain sequencing project: providing services to taxonomists for standard genome sequencing and annotation.</title>
        <authorList>
            <consortium name="The Broad Institute Genomics Platform"/>
            <consortium name="The Broad Institute Genome Sequencing Center for Infectious Disease"/>
            <person name="Wu L."/>
            <person name="Ma J."/>
        </authorList>
    </citation>
    <scope>NUCLEOTIDE SEQUENCE [LARGE SCALE GENOMIC DNA]</scope>
    <source>
        <strain evidence="7">IBRC-M 10906</strain>
    </source>
</reference>
<protein>
    <submittedName>
        <fullName evidence="6">DoxX family protein</fullName>
    </submittedName>
</protein>
<proteinExistence type="predicted"/>
<feature type="transmembrane region" description="Helical" evidence="5">
    <location>
        <begin position="43"/>
        <end position="60"/>
    </location>
</feature>
<keyword evidence="7" id="KW-1185">Reference proteome</keyword>
<evidence type="ECO:0000313" key="7">
    <source>
        <dbReference type="Proteomes" id="UP001597478"/>
    </source>
</evidence>
<keyword evidence="2 5" id="KW-0812">Transmembrane</keyword>
<evidence type="ECO:0000256" key="2">
    <source>
        <dbReference type="ARBA" id="ARBA00022692"/>
    </source>
</evidence>
<keyword evidence="4 5" id="KW-0472">Membrane</keyword>
<dbReference type="InterPro" id="IPR032808">
    <property type="entry name" value="DoxX"/>
</dbReference>
<dbReference type="RefSeq" id="WP_377396169.1">
    <property type="nucleotide sequence ID" value="NZ_JBHSAN010000054.1"/>
</dbReference>
<evidence type="ECO:0000256" key="1">
    <source>
        <dbReference type="ARBA" id="ARBA00004141"/>
    </source>
</evidence>
<evidence type="ECO:0000256" key="4">
    <source>
        <dbReference type="ARBA" id="ARBA00023136"/>
    </source>
</evidence>
<evidence type="ECO:0000313" key="6">
    <source>
        <dbReference type="EMBL" id="MFD2802677.1"/>
    </source>
</evidence>
<accession>A0ABW5WFG3</accession>
<evidence type="ECO:0000256" key="3">
    <source>
        <dbReference type="ARBA" id="ARBA00022989"/>
    </source>
</evidence>
<feature type="transmembrane region" description="Helical" evidence="5">
    <location>
        <begin position="67"/>
        <end position="83"/>
    </location>
</feature>
<keyword evidence="3 5" id="KW-1133">Transmembrane helix</keyword>
<evidence type="ECO:0000256" key="5">
    <source>
        <dbReference type="SAM" id="Phobius"/>
    </source>
</evidence>
<dbReference type="Proteomes" id="UP001597478">
    <property type="component" value="Unassembled WGS sequence"/>
</dbReference>
<comment type="subcellular location">
    <subcellularLocation>
        <location evidence="1">Membrane</location>
        <topology evidence="1">Multi-pass membrane protein</topology>
    </subcellularLocation>
</comment>
<feature type="transmembrane region" description="Helical" evidence="5">
    <location>
        <begin position="95"/>
        <end position="115"/>
    </location>
</feature>
<comment type="caution">
    <text evidence="6">The sequence shown here is derived from an EMBL/GenBank/DDBJ whole genome shotgun (WGS) entry which is preliminary data.</text>
</comment>
<organism evidence="6 7">
    <name type="scientific">Prauserella oleivorans</name>
    <dbReference type="NCBI Taxonomy" id="1478153"/>
    <lineage>
        <taxon>Bacteria</taxon>
        <taxon>Bacillati</taxon>
        <taxon>Actinomycetota</taxon>
        <taxon>Actinomycetes</taxon>
        <taxon>Pseudonocardiales</taxon>
        <taxon>Pseudonocardiaceae</taxon>
        <taxon>Prauserella</taxon>
    </lineage>
</organism>
<sequence>MSIVIGVLSLLLTAAFLAAGGARIAGAEPLRSYAGHLGVPPRVNLAIGAVELAAAAGLIVGFWFRPAALAASIGLVVMMVGTVHRHVRAADPPSVAAPATSLGVLAVANAVLLALA</sequence>
<dbReference type="EMBL" id="JBHUOF010000049">
    <property type="protein sequence ID" value="MFD2802677.1"/>
    <property type="molecule type" value="Genomic_DNA"/>
</dbReference>
<gene>
    <name evidence="6" type="ORF">ACFS2C_25125</name>
</gene>
<dbReference type="Pfam" id="PF13564">
    <property type="entry name" value="DoxX_2"/>
    <property type="match status" value="1"/>
</dbReference>
<name>A0ABW5WFG3_9PSEU</name>